<organism evidence="1 2">
    <name type="scientific">Spirosoma utsteinense</name>
    <dbReference type="NCBI Taxonomy" id="2585773"/>
    <lineage>
        <taxon>Bacteria</taxon>
        <taxon>Pseudomonadati</taxon>
        <taxon>Bacteroidota</taxon>
        <taxon>Cytophagia</taxon>
        <taxon>Cytophagales</taxon>
        <taxon>Cytophagaceae</taxon>
        <taxon>Spirosoma</taxon>
    </lineage>
</organism>
<dbReference type="EMBL" id="VFIA01000039">
    <property type="protein sequence ID" value="MBC3794164.1"/>
    <property type="molecule type" value="Genomic_DNA"/>
</dbReference>
<protein>
    <submittedName>
        <fullName evidence="1">Uncharacterized protein</fullName>
    </submittedName>
</protein>
<sequence>MSASTFRLSTVDTAILDQLPDGVACYEAIRNTAGVITNFQQTYCNSLFEQLAPPA</sequence>
<name>A0ABR6WCZ1_9BACT</name>
<reference evidence="1 2" key="1">
    <citation type="submission" date="2019-06" db="EMBL/GenBank/DDBJ databases">
        <title>Spirosoma utsteinense sp. nov. isolated from Antarctic ice-free soils.</title>
        <authorList>
            <person name="Tahon G."/>
        </authorList>
    </citation>
    <scope>NUCLEOTIDE SEQUENCE [LARGE SCALE GENOMIC DNA]</scope>
    <source>
        <strain evidence="1 2">LMG 31447</strain>
    </source>
</reference>
<evidence type="ECO:0000313" key="2">
    <source>
        <dbReference type="Proteomes" id="UP000700732"/>
    </source>
</evidence>
<keyword evidence="2" id="KW-1185">Reference proteome</keyword>
<evidence type="ECO:0000313" key="1">
    <source>
        <dbReference type="EMBL" id="MBC3794164.1"/>
    </source>
</evidence>
<dbReference type="Proteomes" id="UP000700732">
    <property type="component" value="Unassembled WGS sequence"/>
</dbReference>
<accession>A0ABR6WCZ1</accession>
<dbReference type="RefSeq" id="WP_186740328.1">
    <property type="nucleotide sequence ID" value="NZ_VFIA01000039.1"/>
</dbReference>
<proteinExistence type="predicted"/>
<gene>
    <name evidence="1" type="ORF">FH603_4691</name>
</gene>
<comment type="caution">
    <text evidence="1">The sequence shown here is derived from an EMBL/GenBank/DDBJ whole genome shotgun (WGS) entry which is preliminary data.</text>
</comment>